<dbReference type="SUPFAM" id="SSF48403">
    <property type="entry name" value="Ankyrin repeat"/>
    <property type="match status" value="1"/>
</dbReference>
<dbReference type="eggNOG" id="KOG0504">
    <property type="taxonomic scope" value="Eukaryota"/>
</dbReference>
<dbReference type="GeneID" id="19945789"/>
<dbReference type="STRING" id="1156394.T0QHQ3"/>
<dbReference type="Gene3D" id="1.25.40.20">
    <property type="entry name" value="Ankyrin repeat-containing domain"/>
    <property type="match status" value="2"/>
</dbReference>
<dbReference type="PANTHER" id="PTHR46586">
    <property type="entry name" value="ANKYRIN REPEAT-CONTAINING PROTEIN"/>
    <property type="match status" value="1"/>
</dbReference>
<dbReference type="InterPro" id="IPR052050">
    <property type="entry name" value="SecEffector_AnkRepeat"/>
</dbReference>
<protein>
    <submittedName>
        <fullName evidence="1">Uncharacterized protein</fullName>
    </submittedName>
</protein>
<gene>
    <name evidence="1" type="ORF">SDRG_05062</name>
</gene>
<dbReference type="EMBL" id="JH767144">
    <property type="protein sequence ID" value="EQC37459.1"/>
    <property type="molecule type" value="Genomic_DNA"/>
</dbReference>
<sequence length="566" mass="62366">MWATIEPLHDTIMGYAGLLTQYLAGRLGDATLEPATKRGIWEDALRSEWPGDWAQLPRVQLDKSSFRCVQSRATYDRLCRFLGDAAFPTGTTHDRSFYYVTFYDASRPAVDSEGRIVTEGLIVPEILVAPMTHVWLDVLAPMLRCPVALAHAAVCGGHASLLRHLLENVLEPERMSEVFFMDRPLRGHAMDLAAGAGHLEVLQVLHAAGGTCSTTAMDSAACGGHFDVVDWLHKHRSEGCTSAALDLIARTGRVDMVEFLMAAYNVSFSIRTVDAAAANGDLHTVQLLHERFNAGCTRQAMNSAAAGGHLATLAYLQAHFTAGCTVDAMDAAIMANNLHIVRFLHTHRTEGYSPIAFDVAARNNYMEMVRYLSDHRHEGGTHRALDRAAGFGHLNMVRFLCMHRDEGCTTLAMDVAAKRGHLDVLMYLYEHRTEGFTHWGIFWAAQESQDQTLQFLLLVDADHERARSAVACAVANRDAAVLQRLRDAGCAGADVAAIPDVQGADACMGEKADANNMAENDARREAEDGLYDECHYIDWLSCYTELCMWEHDDRGHAMLLDASDDS</sequence>
<evidence type="ECO:0000313" key="1">
    <source>
        <dbReference type="EMBL" id="EQC37459.1"/>
    </source>
</evidence>
<accession>T0QHQ3</accession>
<dbReference type="PANTHER" id="PTHR46586:SF3">
    <property type="entry name" value="ANKYRIN REPEAT-CONTAINING PROTEIN"/>
    <property type="match status" value="1"/>
</dbReference>
<dbReference type="OrthoDB" id="187035at2759"/>
<dbReference type="InterPro" id="IPR036770">
    <property type="entry name" value="Ankyrin_rpt-contain_sf"/>
</dbReference>
<dbReference type="InterPro" id="IPR002110">
    <property type="entry name" value="Ankyrin_rpt"/>
</dbReference>
<evidence type="ECO:0000313" key="2">
    <source>
        <dbReference type="Proteomes" id="UP000030762"/>
    </source>
</evidence>
<dbReference type="Proteomes" id="UP000030762">
    <property type="component" value="Unassembled WGS sequence"/>
</dbReference>
<dbReference type="AlphaFoldDB" id="T0QHQ3"/>
<organism evidence="1 2">
    <name type="scientific">Saprolegnia diclina (strain VS20)</name>
    <dbReference type="NCBI Taxonomy" id="1156394"/>
    <lineage>
        <taxon>Eukaryota</taxon>
        <taxon>Sar</taxon>
        <taxon>Stramenopiles</taxon>
        <taxon>Oomycota</taxon>
        <taxon>Saprolegniomycetes</taxon>
        <taxon>Saprolegniales</taxon>
        <taxon>Saprolegniaceae</taxon>
        <taxon>Saprolegnia</taxon>
    </lineage>
</organism>
<dbReference type="Pfam" id="PF12796">
    <property type="entry name" value="Ank_2"/>
    <property type="match status" value="1"/>
</dbReference>
<dbReference type="InParanoid" id="T0QHQ3"/>
<name>T0QHQ3_SAPDV</name>
<dbReference type="VEuPathDB" id="FungiDB:SDRG_05062"/>
<reference evidence="1 2" key="1">
    <citation type="submission" date="2012-04" db="EMBL/GenBank/DDBJ databases">
        <title>The Genome Sequence of Saprolegnia declina VS20.</title>
        <authorList>
            <consortium name="The Broad Institute Genome Sequencing Platform"/>
            <person name="Russ C."/>
            <person name="Nusbaum C."/>
            <person name="Tyler B."/>
            <person name="van West P."/>
            <person name="Dieguez-Uribeondo J."/>
            <person name="de Bruijn I."/>
            <person name="Tripathy S."/>
            <person name="Jiang R."/>
            <person name="Young S.K."/>
            <person name="Zeng Q."/>
            <person name="Gargeya S."/>
            <person name="Fitzgerald M."/>
            <person name="Haas B."/>
            <person name="Abouelleil A."/>
            <person name="Alvarado L."/>
            <person name="Arachchi H.M."/>
            <person name="Berlin A."/>
            <person name="Chapman S.B."/>
            <person name="Goldberg J."/>
            <person name="Griggs A."/>
            <person name="Gujja S."/>
            <person name="Hansen M."/>
            <person name="Howarth C."/>
            <person name="Imamovic A."/>
            <person name="Larimer J."/>
            <person name="McCowen C."/>
            <person name="Montmayeur A."/>
            <person name="Murphy C."/>
            <person name="Neiman D."/>
            <person name="Pearson M."/>
            <person name="Priest M."/>
            <person name="Roberts A."/>
            <person name="Saif S."/>
            <person name="Shea T."/>
            <person name="Sisk P."/>
            <person name="Sykes S."/>
            <person name="Wortman J."/>
            <person name="Nusbaum C."/>
            <person name="Birren B."/>
        </authorList>
    </citation>
    <scope>NUCLEOTIDE SEQUENCE [LARGE SCALE GENOMIC DNA]</scope>
    <source>
        <strain evidence="1 2">VS20</strain>
    </source>
</reference>
<proteinExistence type="predicted"/>
<dbReference type="RefSeq" id="XP_008608979.1">
    <property type="nucleotide sequence ID" value="XM_008610757.1"/>
</dbReference>
<keyword evidence="2" id="KW-1185">Reference proteome</keyword>